<proteinExistence type="predicted"/>
<protein>
    <recommendedName>
        <fullName evidence="4">IS1380 family transposase</fullName>
    </recommendedName>
</protein>
<evidence type="ECO:0000256" key="1">
    <source>
        <dbReference type="SAM" id="MobiDB-lite"/>
    </source>
</evidence>
<feature type="region of interest" description="Disordered" evidence="1">
    <location>
        <begin position="51"/>
        <end position="76"/>
    </location>
</feature>
<keyword evidence="3" id="KW-1185">Reference proteome</keyword>
<dbReference type="AlphaFoldDB" id="A0A7W7S3E0"/>
<evidence type="ECO:0000313" key="2">
    <source>
        <dbReference type="EMBL" id="MBB4942742.1"/>
    </source>
</evidence>
<dbReference type="EMBL" id="JACHJU010000004">
    <property type="protein sequence ID" value="MBB4942742.1"/>
    <property type="molecule type" value="Genomic_DNA"/>
</dbReference>
<comment type="caution">
    <text evidence="2">The sequence shown here is derived from an EMBL/GenBank/DDBJ whole genome shotgun (WGS) entry which is preliminary data.</text>
</comment>
<organism evidence="2 3">
    <name type="scientific">Streptosporangium album</name>
    <dbReference type="NCBI Taxonomy" id="47479"/>
    <lineage>
        <taxon>Bacteria</taxon>
        <taxon>Bacillati</taxon>
        <taxon>Actinomycetota</taxon>
        <taxon>Actinomycetes</taxon>
        <taxon>Streptosporangiales</taxon>
        <taxon>Streptosporangiaceae</taxon>
        <taxon>Streptosporangium</taxon>
    </lineage>
</organism>
<evidence type="ECO:0000313" key="3">
    <source>
        <dbReference type="Proteomes" id="UP000534286"/>
    </source>
</evidence>
<reference evidence="2 3" key="1">
    <citation type="submission" date="2020-08" db="EMBL/GenBank/DDBJ databases">
        <title>Sequencing the genomes of 1000 actinobacteria strains.</title>
        <authorList>
            <person name="Klenk H.-P."/>
        </authorList>
    </citation>
    <scope>NUCLEOTIDE SEQUENCE [LARGE SCALE GENOMIC DNA]</scope>
    <source>
        <strain evidence="2 3">DSM 43023</strain>
    </source>
</reference>
<accession>A0A7W7S3E0</accession>
<sequence>MQFKHAPQAVSVAFDDPNLVSAAGLVPVMRLAHTAGLAGLSLDRLTVPGDNGANAGAKVRGPVAGGNQAARGRPAG</sequence>
<gene>
    <name evidence="2" type="ORF">FHR32_007142</name>
</gene>
<name>A0A7W7S3E0_9ACTN</name>
<evidence type="ECO:0008006" key="4">
    <source>
        <dbReference type="Google" id="ProtNLM"/>
    </source>
</evidence>
<dbReference type="Proteomes" id="UP000534286">
    <property type="component" value="Unassembled WGS sequence"/>
</dbReference>